<dbReference type="Pfam" id="PF13687">
    <property type="entry name" value="DUF4153"/>
    <property type="match status" value="1"/>
</dbReference>
<proteinExistence type="predicted"/>
<evidence type="ECO:0000313" key="2">
    <source>
        <dbReference type="EMBL" id="MCP9765425.1"/>
    </source>
</evidence>
<evidence type="ECO:0000313" key="3">
    <source>
        <dbReference type="Proteomes" id="UP001204144"/>
    </source>
</evidence>
<dbReference type="InterPro" id="IPR025291">
    <property type="entry name" value="DUF4153"/>
</dbReference>
<accession>A0AAE3H780</accession>
<keyword evidence="1" id="KW-0812">Transmembrane</keyword>
<reference evidence="2 3" key="1">
    <citation type="submission" date="2018-11" db="EMBL/GenBank/DDBJ databases">
        <title>Novel bacteria species description.</title>
        <authorList>
            <person name="Han J.-H."/>
        </authorList>
    </citation>
    <scope>NUCLEOTIDE SEQUENCE [LARGE SCALE GENOMIC DNA]</scope>
    <source>
        <strain evidence="2 3">KCTC23259</strain>
    </source>
</reference>
<feature type="transmembrane region" description="Helical" evidence="1">
    <location>
        <begin position="222"/>
        <end position="244"/>
    </location>
</feature>
<feature type="transmembrane region" description="Helical" evidence="1">
    <location>
        <begin position="256"/>
        <end position="276"/>
    </location>
</feature>
<feature type="transmembrane region" description="Helical" evidence="1">
    <location>
        <begin position="147"/>
        <end position="171"/>
    </location>
</feature>
<keyword evidence="3" id="KW-1185">Reference proteome</keyword>
<evidence type="ECO:0000256" key="1">
    <source>
        <dbReference type="SAM" id="Phobius"/>
    </source>
</evidence>
<keyword evidence="1" id="KW-1133">Transmembrane helix</keyword>
<keyword evidence="1" id="KW-0472">Membrane</keyword>
<organism evidence="2 3">
    <name type="scientific">Lacihabitans soyangensis</name>
    <dbReference type="NCBI Taxonomy" id="869394"/>
    <lineage>
        <taxon>Bacteria</taxon>
        <taxon>Pseudomonadati</taxon>
        <taxon>Bacteroidota</taxon>
        <taxon>Cytophagia</taxon>
        <taxon>Cytophagales</taxon>
        <taxon>Leadbetterellaceae</taxon>
        <taxon>Lacihabitans</taxon>
    </lineage>
</organism>
<dbReference type="AlphaFoldDB" id="A0AAE3H780"/>
<feature type="transmembrane region" description="Helical" evidence="1">
    <location>
        <begin position="183"/>
        <end position="202"/>
    </location>
</feature>
<dbReference type="Proteomes" id="UP001204144">
    <property type="component" value="Unassembled WGS sequence"/>
</dbReference>
<feature type="transmembrane region" description="Helical" evidence="1">
    <location>
        <begin position="114"/>
        <end position="132"/>
    </location>
</feature>
<dbReference type="EMBL" id="RJUF01000183">
    <property type="protein sequence ID" value="MCP9765425.1"/>
    <property type="molecule type" value="Genomic_DNA"/>
</dbReference>
<feature type="transmembrane region" description="Helical" evidence="1">
    <location>
        <begin position="291"/>
        <end position="309"/>
    </location>
</feature>
<feature type="transmembrane region" description="Helical" evidence="1">
    <location>
        <begin position="345"/>
        <end position="364"/>
    </location>
</feature>
<comment type="caution">
    <text evidence="2">The sequence shown here is derived from an EMBL/GenBank/DDBJ whole genome shotgun (WGS) entry which is preliminary data.</text>
</comment>
<protein>
    <submittedName>
        <fullName evidence="2">DUF4153 domain-containing protein</fullName>
    </submittedName>
</protein>
<dbReference type="RefSeq" id="WP_255039118.1">
    <property type="nucleotide sequence ID" value="NZ_RJUF01000183.1"/>
</dbReference>
<feature type="transmembrane region" description="Helical" evidence="1">
    <location>
        <begin position="321"/>
        <end position="339"/>
    </location>
</feature>
<name>A0AAE3H780_9BACT</name>
<feature type="transmembrane region" description="Helical" evidence="1">
    <location>
        <begin position="54"/>
        <end position="71"/>
    </location>
</feature>
<feature type="transmembrane region" description="Helical" evidence="1">
    <location>
        <begin position="20"/>
        <end position="42"/>
    </location>
</feature>
<sequence length="584" mass="66696">MAKFFSLENLRSVLGSFITATGRFPVTLLCSLAGTVFFVMMATDDAHSKEIEKLATTFLLFLPLFFSGEVFEERKITPRFTVVGLSVLAFLLFYFFGSPAPADIFYNKSYMIKYGVLVIVFHLLVSVAPYIFKNNPSGFWQYNKTLFINILTAFLYSGTLSAGLVLAFSGIQNLFELNLSNDWYVYIWFGVNGFFNTLIFTSKLPSIDKIDAETEFPIGLKYFTQYVLLPLVAIYLGILVAYEAKIALQWSLPKGWVSIMVLASAIFGILAFLLIYPLKEANRWIQTYTKLYYWILLPLVALMMVAIYVRISQYGLTEPRYFVALLAVWLLGVGLYFSISKVDNIKIIPLSLLLVGLFGIYAPFNAFQSSRINQEGRLEKVLNKYKVLKGGKIVVPANLKLDSVNQDRVFAALEYLSENQPERLEKYLSKKQFDELIAEKNEYNRSQLVIKLTGFPQKKTFDLHKFFSVKNSEFLVLDKADFLISPNEFREEVDVVKIGNDTFDWDLKQNQLNVNINSKEKIGFDLNELTKLNASDLPISDLTFLKDSEKYKMKLYVESGNSRNGALENVKWKLLLTKKLSISD</sequence>
<gene>
    <name evidence="2" type="ORF">EGI31_21020</name>
</gene>
<feature type="transmembrane region" description="Helical" evidence="1">
    <location>
        <begin position="83"/>
        <end position="102"/>
    </location>
</feature>